<evidence type="ECO:0000313" key="13">
    <source>
        <dbReference type="Proteomes" id="UP000178323"/>
    </source>
</evidence>
<dbReference type="PIRSF" id="PIRSF006816">
    <property type="entry name" value="Cyc3_hyd_g"/>
    <property type="match status" value="1"/>
</dbReference>
<evidence type="ECO:0000313" key="12">
    <source>
        <dbReference type="EMBL" id="OGF21467.1"/>
    </source>
</evidence>
<dbReference type="AlphaFoldDB" id="A0A1F5S447"/>
<dbReference type="PRINTS" id="PR00410">
    <property type="entry name" value="PHEHYDRXLASE"/>
</dbReference>
<protein>
    <recommendedName>
        <fullName evidence="11">FAD-binding FR-type domain-containing protein</fullName>
    </recommendedName>
</protein>
<dbReference type="InterPro" id="IPR001709">
    <property type="entry name" value="Flavoprot_Pyr_Nucl_cyt_Rdtase"/>
</dbReference>
<dbReference type="InterPro" id="IPR037117">
    <property type="entry name" value="Dihydroorotate_DH_ele_sf"/>
</dbReference>
<organism evidence="12 13">
    <name type="scientific">Candidatus Falkowbacteria bacterium RBG_13_39_14</name>
    <dbReference type="NCBI Taxonomy" id="1797985"/>
    <lineage>
        <taxon>Bacteria</taxon>
        <taxon>Candidatus Falkowiibacteriota</taxon>
    </lineage>
</organism>
<keyword evidence="7 10" id="KW-0408">Iron</keyword>
<dbReference type="PANTHER" id="PTHR43513">
    <property type="entry name" value="DIHYDROOROTATE DEHYDROGENASE B (NAD(+)), ELECTRON TRANSFER SUBUNIT"/>
    <property type="match status" value="1"/>
</dbReference>
<dbReference type="CDD" id="cd06221">
    <property type="entry name" value="sulfite_reductase_like"/>
    <property type="match status" value="1"/>
</dbReference>
<dbReference type="GO" id="GO:0016491">
    <property type="term" value="F:oxidoreductase activity"/>
    <property type="evidence" value="ECO:0007669"/>
    <property type="project" value="InterPro"/>
</dbReference>
<keyword evidence="5" id="KW-0274">FAD</keyword>
<proteinExistence type="predicted"/>
<keyword evidence="8 10" id="KW-0411">Iron-sulfur</keyword>
<evidence type="ECO:0000256" key="10">
    <source>
        <dbReference type="PIRSR" id="PIRSR006816-2"/>
    </source>
</evidence>
<evidence type="ECO:0000256" key="5">
    <source>
        <dbReference type="ARBA" id="ARBA00022827"/>
    </source>
</evidence>
<dbReference type="InterPro" id="IPR001433">
    <property type="entry name" value="OxRdtase_FAD/NAD-bd"/>
</dbReference>
<dbReference type="PROSITE" id="PS51384">
    <property type="entry name" value="FAD_FR"/>
    <property type="match status" value="1"/>
</dbReference>
<dbReference type="InterPro" id="IPR039261">
    <property type="entry name" value="FNR_nucleotide-bd"/>
</dbReference>
<dbReference type="EMBL" id="MFFS01000061">
    <property type="protein sequence ID" value="OGF21467.1"/>
    <property type="molecule type" value="Genomic_DNA"/>
</dbReference>
<evidence type="ECO:0000256" key="6">
    <source>
        <dbReference type="ARBA" id="ARBA00022982"/>
    </source>
</evidence>
<comment type="cofactor">
    <cofactor evidence="9">
        <name>[2Fe-2S] cluster</name>
        <dbReference type="ChEBI" id="CHEBI:190135"/>
    </cofactor>
</comment>
<dbReference type="InterPro" id="IPR050353">
    <property type="entry name" value="PyrK_electron_transfer"/>
</dbReference>
<evidence type="ECO:0000256" key="7">
    <source>
        <dbReference type="ARBA" id="ARBA00023004"/>
    </source>
</evidence>
<feature type="binding site" evidence="10">
    <location>
        <position position="255"/>
    </location>
    <ligand>
        <name>[2Fe-2S] cluster</name>
        <dbReference type="ChEBI" id="CHEBI:190135"/>
    </ligand>
</feature>
<keyword evidence="2" id="KW-0285">Flavoprotein</keyword>
<dbReference type="GO" id="GO:0051537">
    <property type="term" value="F:2 iron, 2 sulfur cluster binding"/>
    <property type="evidence" value="ECO:0007669"/>
    <property type="project" value="UniProtKB-KW"/>
</dbReference>
<dbReference type="SUPFAM" id="SSF52343">
    <property type="entry name" value="Ferredoxin reductase-like, C-terminal NADP-linked domain"/>
    <property type="match status" value="1"/>
</dbReference>
<comment type="cofactor">
    <cofactor evidence="10">
        <name>[2Fe-2S] cluster</name>
        <dbReference type="ChEBI" id="CHEBI:190135"/>
    </cofactor>
    <text evidence="10">Binds 1 [2Fe-2S] cluster per subunit.</text>
</comment>
<dbReference type="GO" id="GO:0046872">
    <property type="term" value="F:metal ion binding"/>
    <property type="evidence" value="ECO:0007669"/>
    <property type="project" value="UniProtKB-KW"/>
</dbReference>
<dbReference type="GO" id="GO:0006221">
    <property type="term" value="P:pyrimidine nucleotide biosynthetic process"/>
    <property type="evidence" value="ECO:0007669"/>
    <property type="project" value="InterPro"/>
</dbReference>
<comment type="caution">
    <text evidence="12">The sequence shown here is derived from an EMBL/GenBank/DDBJ whole genome shotgun (WGS) entry which is preliminary data.</text>
</comment>
<keyword evidence="6" id="KW-0249">Electron transport</keyword>
<keyword evidence="1" id="KW-0813">Transport</keyword>
<evidence type="ECO:0000256" key="3">
    <source>
        <dbReference type="ARBA" id="ARBA00022714"/>
    </source>
</evidence>
<evidence type="ECO:0000256" key="1">
    <source>
        <dbReference type="ARBA" id="ARBA00022448"/>
    </source>
</evidence>
<dbReference type="Gene3D" id="3.40.50.80">
    <property type="entry name" value="Nucleotide-binding domain of ferredoxin-NADP reductase (FNR) module"/>
    <property type="match status" value="1"/>
</dbReference>
<feature type="binding site" evidence="10">
    <location>
        <position position="247"/>
    </location>
    <ligand>
        <name>[2Fe-2S] cluster</name>
        <dbReference type="ChEBI" id="CHEBI:190135"/>
    </ligand>
</feature>
<gene>
    <name evidence="12" type="ORF">A2Y83_00260</name>
</gene>
<dbReference type="InterPro" id="IPR017938">
    <property type="entry name" value="Riboflavin_synthase-like_b-brl"/>
</dbReference>
<keyword evidence="3 10" id="KW-0001">2Fe-2S</keyword>
<dbReference type="Pfam" id="PF10418">
    <property type="entry name" value="DHODB_Fe-S_bind"/>
    <property type="match status" value="1"/>
</dbReference>
<dbReference type="InterPro" id="IPR019480">
    <property type="entry name" value="Dihydroorotate_DH_Fe-S-bd"/>
</dbReference>
<dbReference type="InterPro" id="IPR017927">
    <property type="entry name" value="FAD-bd_FR_type"/>
</dbReference>
<feature type="domain" description="FAD-binding FR-type" evidence="11">
    <location>
        <begin position="5"/>
        <end position="105"/>
    </location>
</feature>
<dbReference type="PRINTS" id="PR00371">
    <property type="entry name" value="FPNCR"/>
</dbReference>
<dbReference type="InterPro" id="IPR012165">
    <property type="entry name" value="Cyt_c3_hydrogenase_gsu"/>
</dbReference>
<keyword evidence="4 10" id="KW-0479">Metal-binding</keyword>
<evidence type="ECO:0000256" key="2">
    <source>
        <dbReference type="ARBA" id="ARBA00022630"/>
    </source>
</evidence>
<name>A0A1F5S447_9BACT</name>
<dbReference type="STRING" id="1797985.A2Y83_00260"/>
<evidence type="ECO:0000256" key="9">
    <source>
        <dbReference type="ARBA" id="ARBA00034078"/>
    </source>
</evidence>
<evidence type="ECO:0000256" key="8">
    <source>
        <dbReference type="ARBA" id="ARBA00023014"/>
    </source>
</evidence>
<dbReference type="SUPFAM" id="SSF63380">
    <property type="entry name" value="Riboflavin synthase domain-like"/>
    <property type="match status" value="1"/>
</dbReference>
<dbReference type="Proteomes" id="UP000178323">
    <property type="component" value="Unassembled WGS sequence"/>
</dbReference>
<dbReference type="Gene3D" id="2.40.30.10">
    <property type="entry name" value="Translation factors"/>
    <property type="match status" value="1"/>
</dbReference>
<sequence length="273" mass="31212">MLNPYQTTKAKIKDIKEESSEVKLFSLFFLDKNFKKSFDPKPGQIVEVGIPGFGEGPFAICSCASEKDFFQVCVRRAGKLTNKMHEAKIGDIFTIRGPYGLGVFPEIKKNLLLIAGGLGLVPLRPLIYKYMASLGYSHLPSQMQLFYGARSQDDLIFKDEYRRWRKYIDMHISLDKEEKGWDGHVGLITSLFRDVKMAENPIAILCGPPVMYKFALDELKRLKVKDEDIYMSLERRIHCGIGICQHCAVGSKYICKDGPVFRWRDIKNIKNIV</sequence>
<reference evidence="12 13" key="1">
    <citation type="journal article" date="2016" name="Nat. Commun.">
        <title>Thousands of microbial genomes shed light on interconnected biogeochemical processes in an aquifer system.</title>
        <authorList>
            <person name="Anantharaman K."/>
            <person name="Brown C.T."/>
            <person name="Hug L.A."/>
            <person name="Sharon I."/>
            <person name="Castelle C.J."/>
            <person name="Probst A.J."/>
            <person name="Thomas B.C."/>
            <person name="Singh A."/>
            <person name="Wilkins M.J."/>
            <person name="Karaoz U."/>
            <person name="Brodie E.L."/>
            <person name="Williams K.H."/>
            <person name="Hubbard S.S."/>
            <person name="Banfield J.F."/>
        </authorList>
    </citation>
    <scope>NUCLEOTIDE SEQUENCE [LARGE SCALE GENOMIC DNA]</scope>
</reference>
<dbReference type="GO" id="GO:0050660">
    <property type="term" value="F:flavin adenine dinucleotide binding"/>
    <property type="evidence" value="ECO:0007669"/>
    <property type="project" value="InterPro"/>
</dbReference>
<dbReference type="PANTHER" id="PTHR43513:SF1">
    <property type="entry name" value="ANAEROBIC SULFITE REDUCTASE SUBUNIT B"/>
    <property type="match status" value="1"/>
</dbReference>
<evidence type="ECO:0000256" key="4">
    <source>
        <dbReference type="ARBA" id="ARBA00022723"/>
    </source>
</evidence>
<dbReference type="Pfam" id="PF00175">
    <property type="entry name" value="NAD_binding_1"/>
    <property type="match status" value="1"/>
</dbReference>
<dbReference type="Gene3D" id="2.10.240.10">
    <property type="entry name" value="Dihydroorotate dehydrogenase, electron transfer subunit"/>
    <property type="match status" value="1"/>
</dbReference>
<accession>A0A1F5S447</accession>
<evidence type="ECO:0000259" key="11">
    <source>
        <dbReference type="PROSITE" id="PS51384"/>
    </source>
</evidence>
<feature type="binding site" evidence="10">
    <location>
        <position position="239"/>
    </location>
    <ligand>
        <name>[2Fe-2S] cluster</name>
        <dbReference type="ChEBI" id="CHEBI:190135"/>
    </ligand>
</feature>
<feature type="binding site" evidence="10">
    <location>
        <position position="244"/>
    </location>
    <ligand>
        <name>[2Fe-2S] cluster</name>
        <dbReference type="ChEBI" id="CHEBI:190135"/>
    </ligand>
</feature>